<feature type="region of interest" description="Disordered" evidence="1">
    <location>
        <begin position="237"/>
        <end position="275"/>
    </location>
</feature>
<evidence type="ECO:0000313" key="3">
    <source>
        <dbReference type="Proteomes" id="UP000073601"/>
    </source>
</evidence>
<name>A0A128FKS1_9GAMM</name>
<sequence>MMFGKSLLEQWQSSWDEALSVWSRYTQLRNPLLCQTHLEASKQGLNGSFAMIRLSDQAVVVDLEAITKYKLQDYAVEILAHEIGHHILSPATLTDHARMIARIHVCLPTLEDRAGMVANLYSDLLINNYLQRQKGLRMDEVYQRIDQGGSQSKVWQLYMRIYEQLWQLKSGSLGGKSDSDAMEGDAWLGARIIKVYAEDWLKGASRFASLLLPYLSEEKNTAEQIAKLLDTKHAGAGHFPSGLSNKEQGEKDNIHPSLDPDLVGETNADSAGTRRPIELEHTQSSGNGQFREPFEYGEILKSAGIDLSDHQIAVRYYRERSIPMLVPFPSKKQCVKTDLIPEGTALWEPGDPIEEIDWFGSMAMSQEIIPGVTTVKREWGFDEGSEPEREPCDLDLYVDCSGSMPNPQRLTSFTTLAGTILCLSALRAGAAVQVTLWSGKNQFKTTDGFVRNEERVLNVLTDYLGGATAFPIHVLRKTHIENVRPRNSHIVILSDDGVTTLFDKDEKGNSGWDISKRALDNANGGGTMVLNLNWDFPSPPNNEWMREHDSTLKKAQSQQHWDIYPVTSWEAMTDFARAFSRKHYEGAENDSTD</sequence>
<keyword evidence="3" id="KW-1185">Reference proteome</keyword>
<dbReference type="Proteomes" id="UP000073601">
    <property type="component" value="Unassembled WGS sequence"/>
</dbReference>
<organism evidence="2 3">
    <name type="scientific">Grimontia marina</name>
    <dbReference type="NCBI Taxonomy" id="646534"/>
    <lineage>
        <taxon>Bacteria</taxon>
        <taxon>Pseudomonadati</taxon>
        <taxon>Pseudomonadota</taxon>
        <taxon>Gammaproteobacteria</taxon>
        <taxon>Vibrionales</taxon>
        <taxon>Vibrionaceae</taxon>
        <taxon>Grimontia</taxon>
    </lineage>
</organism>
<dbReference type="EMBL" id="FIZY01000123">
    <property type="protein sequence ID" value="CZF87055.1"/>
    <property type="molecule type" value="Genomic_DNA"/>
</dbReference>
<reference evidence="3" key="1">
    <citation type="submission" date="2016-02" db="EMBL/GenBank/DDBJ databases">
        <authorList>
            <person name="Rodrigo-Torres Lidia"/>
            <person name="Arahal R.David."/>
        </authorList>
    </citation>
    <scope>NUCLEOTIDE SEQUENCE [LARGE SCALE GENOMIC DNA]</scope>
    <source>
        <strain evidence="3">CECT 8713</strain>
    </source>
</reference>
<gene>
    <name evidence="2" type="ORF">GMA8713_05098</name>
</gene>
<proteinExistence type="predicted"/>
<evidence type="ECO:0000256" key="1">
    <source>
        <dbReference type="SAM" id="MobiDB-lite"/>
    </source>
</evidence>
<dbReference type="AlphaFoldDB" id="A0A128FKS1"/>
<protein>
    <recommendedName>
        <fullName evidence="4">VWA domain-containing protein</fullName>
    </recommendedName>
</protein>
<dbReference type="RefSeq" id="WP_198159588.1">
    <property type="nucleotide sequence ID" value="NZ_CAWRCI010000123.1"/>
</dbReference>
<evidence type="ECO:0008006" key="4">
    <source>
        <dbReference type="Google" id="ProtNLM"/>
    </source>
</evidence>
<accession>A0A128FKS1</accession>
<evidence type="ECO:0000313" key="2">
    <source>
        <dbReference type="EMBL" id="CZF87055.1"/>
    </source>
</evidence>